<feature type="transmembrane region" description="Helical" evidence="1">
    <location>
        <begin position="64"/>
        <end position="90"/>
    </location>
</feature>
<feature type="transmembrane region" description="Helical" evidence="1">
    <location>
        <begin position="96"/>
        <end position="118"/>
    </location>
</feature>
<evidence type="ECO:0000313" key="3">
    <source>
        <dbReference type="Proteomes" id="UP001595921"/>
    </source>
</evidence>
<dbReference type="Proteomes" id="UP001595921">
    <property type="component" value="Unassembled WGS sequence"/>
</dbReference>
<protein>
    <submittedName>
        <fullName evidence="2">DUF5518 domain-containing protein</fullName>
    </submittedName>
</protein>
<sequence length="130" mass="12549">MNWRAVIYGFVATLVVGFLSGTGLPFTDATLPTVGAGLTGIVGGLVAGYVAARGVGGGALHGIVATTLGAIVVGLVLVLLGTLASGFLGLVGLLGLLVYVLVAGIPGAVGGALGGLLARRTDVDRARPAA</sequence>
<keyword evidence="1" id="KW-1133">Transmembrane helix</keyword>
<reference evidence="2 3" key="1">
    <citation type="journal article" date="2019" name="Int. J. Syst. Evol. Microbiol.">
        <title>The Global Catalogue of Microorganisms (GCM) 10K type strain sequencing project: providing services to taxonomists for standard genome sequencing and annotation.</title>
        <authorList>
            <consortium name="The Broad Institute Genomics Platform"/>
            <consortium name="The Broad Institute Genome Sequencing Center for Infectious Disease"/>
            <person name="Wu L."/>
            <person name="Ma J."/>
        </authorList>
    </citation>
    <scope>NUCLEOTIDE SEQUENCE [LARGE SCALE GENOMIC DNA]</scope>
    <source>
        <strain evidence="2 3">CGMCC 1.12553</strain>
    </source>
</reference>
<dbReference type="EMBL" id="JBHSDS010000006">
    <property type="protein sequence ID" value="MFC4358608.1"/>
    <property type="molecule type" value="Genomic_DNA"/>
</dbReference>
<dbReference type="InterPro" id="IPR040493">
    <property type="entry name" value="DUF5518"/>
</dbReference>
<organism evidence="2 3">
    <name type="scientific">Halobium salinum</name>
    <dbReference type="NCBI Taxonomy" id="1364940"/>
    <lineage>
        <taxon>Archaea</taxon>
        <taxon>Methanobacteriati</taxon>
        <taxon>Methanobacteriota</taxon>
        <taxon>Stenosarchaea group</taxon>
        <taxon>Halobacteria</taxon>
        <taxon>Halobacteriales</taxon>
        <taxon>Haloferacaceae</taxon>
        <taxon>Halobium</taxon>
    </lineage>
</organism>
<keyword evidence="1" id="KW-0472">Membrane</keyword>
<dbReference type="AlphaFoldDB" id="A0ABD5PD25"/>
<proteinExistence type="predicted"/>
<keyword evidence="1" id="KW-0812">Transmembrane</keyword>
<dbReference type="Pfam" id="PF17647">
    <property type="entry name" value="DUF5518"/>
    <property type="match status" value="1"/>
</dbReference>
<feature type="transmembrane region" description="Helical" evidence="1">
    <location>
        <begin position="33"/>
        <end position="52"/>
    </location>
</feature>
<dbReference type="RefSeq" id="WP_267623610.1">
    <property type="nucleotide sequence ID" value="NZ_JAODIW010000008.1"/>
</dbReference>
<gene>
    <name evidence="2" type="ORF">ACFO0N_11715</name>
</gene>
<comment type="caution">
    <text evidence="2">The sequence shown here is derived from an EMBL/GenBank/DDBJ whole genome shotgun (WGS) entry which is preliminary data.</text>
</comment>
<accession>A0ABD5PD25</accession>
<evidence type="ECO:0000256" key="1">
    <source>
        <dbReference type="SAM" id="Phobius"/>
    </source>
</evidence>
<keyword evidence="3" id="KW-1185">Reference proteome</keyword>
<name>A0ABD5PD25_9EURY</name>
<evidence type="ECO:0000313" key="2">
    <source>
        <dbReference type="EMBL" id="MFC4358608.1"/>
    </source>
</evidence>
<feature type="transmembrane region" description="Helical" evidence="1">
    <location>
        <begin position="7"/>
        <end position="27"/>
    </location>
</feature>